<name>W2GY12_PHYNI</name>
<proteinExistence type="predicted"/>
<gene>
    <name evidence="1" type="ORF">L915_07841</name>
</gene>
<feature type="non-terminal residue" evidence="1">
    <location>
        <position position="280"/>
    </location>
</feature>
<dbReference type="AlphaFoldDB" id="W2GY12"/>
<organism evidence="1">
    <name type="scientific">Phytophthora nicotianae</name>
    <name type="common">Potato buckeye rot agent</name>
    <name type="synonym">Phytophthora parasitica</name>
    <dbReference type="NCBI Taxonomy" id="4792"/>
    <lineage>
        <taxon>Eukaryota</taxon>
        <taxon>Sar</taxon>
        <taxon>Stramenopiles</taxon>
        <taxon>Oomycota</taxon>
        <taxon>Peronosporomycetes</taxon>
        <taxon>Peronosporales</taxon>
        <taxon>Peronosporaceae</taxon>
        <taxon>Phytophthora</taxon>
    </lineage>
</organism>
<dbReference type="EMBL" id="KI686062">
    <property type="protein sequence ID" value="ETK87769.1"/>
    <property type="molecule type" value="Genomic_DNA"/>
</dbReference>
<accession>W2GY12</accession>
<protein>
    <submittedName>
        <fullName evidence="1">Uncharacterized protein</fullName>
    </submittedName>
</protein>
<dbReference type="Proteomes" id="UP000053236">
    <property type="component" value="Unassembled WGS sequence"/>
</dbReference>
<sequence>MGCSVTGCQEGDELKTDPCTVCGKLVHHMCAIAVFEGAESALNERPRCPDDIWDLIHTLEVPYKKQNPWKKSGILYRDICLLCCEKIKSRAKTNMYSWEEALCNKTHASNANDHVKLKHADHPLAILADQNLTRGTGGAVASTTPSPGATTGAITAGESGSRFFRATEKTLNVLISKFLVSQGLPYTLCASAPFKDVIRAATGNPSFAVLGRDKHDWLLNGQFQLFCELVGAVLSTEYENACQLKYLNLMHDIWTSSGKESIVGASVAFIDSSWRFRFIA</sequence>
<reference evidence="1" key="1">
    <citation type="submission" date="2013-11" db="EMBL/GenBank/DDBJ databases">
        <title>The Genome Sequence of Phytophthora parasitica CJ02B3.</title>
        <authorList>
            <consortium name="The Broad Institute Genomics Platform"/>
            <person name="Russ C."/>
            <person name="Tyler B."/>
            <person name="Panabieres F."/>
            <person name="Shan W."/>
            <person name="Tripathy S."/>
            <person name="Grunwald N."/>
            <person name="Machado M."/>
            <person name="Johnson C.S."/>
            <person name="Arredondo F."/>
            <person name="Hong C."/>
            <person name="Coffey M."/>
            <person name="Young S.K."/>
            <person name="Zeng Q."/>
            <person name="Gargeya S."/>
            <person name="Fitzgerald M."/>
            <person name="Abouelleil A."/>
            <person name="Alvarado L."/>
            <person name="Chapman S.B."/>
            <person name="Gainer-Dewar J."/>
            <person name="Goldberg J."/>
            <person name="Griggs A."/>
            <person name="Gujja S."/>
            <person name="Hansen M."/>
            <person name="Howarth C."/>
            <person name="Imamovic A."/>
            <person name="Ireland A."/>
            <person name="Larimer J."/>
            <person name="McCowan C."/>
            <person name="Murphy C."/>
            <person name="Pearson M."/>
            <person name="Poon T.W."/>
            <person name="Priest M."/>
            <person name="Roberts A."/>
            <person name="Saif S."/>
            <person name="Shea T."/>
            <person name="Sykes S."/>
            <person name="Wortman J."/>
            <person name="Nusbaum C."/>
            <person name="Birren B."/>
        </authorList>
    </citation>
    <scope>NUCLEOTIDE SEQUENCE [LARGE SCALE GENOMIC DNA]</scope>
    <source>
        <strain evidence="1">CJ02B3</strain>
    </source>
</reference>
<dbReference type="VEuPathDB" id="FungiDB:PPTG_10980"/>
<evidence type="ECO:0000313" key="1">
    <source>
        <dbReference type="EMBL" id="ETK87769.1"/>
    </source>
</evidence>